<protein>
    <submittedName>
        <fullName evidence="1">2-polyprenyl-6-methoxyphenol hydroxylase-like FAD-dependent oxidoreductase</fullName>
    </submittedName>
</protein>
<proteinExistence type="predicted"/>
<dbReference type="SUPFAM" id="SSF51905">
    <property type="entry name" value="FAD/NAD(P)-binding domain"/>
    <property type="match status" value="1"/>
</dbReference>
<reference evidence="1 2" key="1">
    <citation type="submission" date="2019-07" db="EMBL/GenBank/DDBJ databases">
        <title>Genomic Encyclopedia of Archaeal and Bacterial Type Strains, Phase II (KMG-II): from individual species to whole genera.</title>
        <authorList>
            <person name="Goeker M."/>
        </authorList>
    </citation>
    <scope>NUCLEOTIDE SEQUENCE [LARGE SCALE GENOMIC DNA]</scope>
    <source>
        <strain evidence="1 2">ATCC BAA-252</strain>
    </source>
</reference>
<dbReference type="Gene3D" id="3.30.9.100">
    <property type="match status" value="1"/>
</dbReference>
<dbReference type="Gene3D" id="3.50.50.60">
    <property type="entry name" value="FAD/NAD(P)-binding domain"/>
    <property type="match status" value="1"/>
</dbReference>
<evidence type="ECO:0000313" key="2">
    <source>
        <dbReference type="Proteomes" id="UP000320593"/>
    </source>
</evidence>
<dbReference type="PANTHER" id="PTHR43747">
    <property type="entry name" value="FAD-BINDING PROTEIN"/>
    <property type="match status" value="1"/>
</dbReference>
<accession>A0A562TGS6</accession>
<keyword evidence="2" id="KW-1185">Reference proteome</keyword>
<dbReference type="Proteomes" id="UP000320593">
    <property type="component" value="Unassembled WGS sequence"/>
</dbReference>
<organism evidence="1 2">
    <name type="scientific">Roseibium hamelinense</name>
    <dbReference type="NCBI Taxonomy" id="150831"/>
    <lineage>
        <taxon>Bacteria</taxon>
        <taxon>Pseudomonadati</taxon>
        <taxon>Pseudomonadota</taxon>
        <taxon>Alphaproteobacteria</taxon>
        <taxon>Hyphomicrobiales</taxon>
        <taxon>Stappiaceae</taxon>
        <taxon>Roseibium</taxon>
    </lineage>
</organism>
<dbReference type="NCBIfam" id="NF038174">
    <property type="entry name" value="maturase_GoxB"/>
    <property type="match status" value="1"/>
</dbReference>
<dbReference type="InterPro" id="IPR036188">
    <property type="entry name" value="FAD/NAD-bd_sf"/>
</dbReference>
<comment type="caution">
    <text evidence="1">The sequence shown here is derived from an EMBL/GenBank/DDBJ whole genome shotgun (WGS) entry which is preliminary data.</text>
</comment>
<dbReference type="AlphaFoldDB" id="A0A562TGS6"/>
<sequence>MAACMMLAEKNVPVIWIAPEGSSKPKPGESLASSAVPLLKTLGLACILEAPGHRKVEVLFSSWGTDQLVEQNRTGLAGDLGYVIDRSVFENHIYCAAVRRPEISRCFDTAVSLERSHDSWTVTTNSGSQFEGAFVIDGTGRHSAVGRKYTTLNRSDKLAAAYDFLIQVDQDIEPTPATLIEAVADGWWYATLLQDRRLAVNYYSDPDLMPKGLGHDVETWKRIIGQSRYISRWIDTGGFGVSRPPSLASAGTTYLSTAAGPGWAAVGDAAAAFDPLSSHGMTSALWTGIEGAKAAALWLDGTSDPLMQYQNRVAEGVSQYITGRAQIYGREHRFPGSAFWQRR</sequence>
<name>A0A562TGS6_9HYPH</name>
<dbReference type="EMBL" id="VLLF01000001">
    <property type="protein sequence ID" value="TWI92752.1"/>
    <property type="molecule type" value="Genomic_DNA"/>
</dbReference>
<dbReference type="InterPro" id="IPR050816">
    <property type="entry name" value="Flavin-dep_Halogenase_NPB"/>
</dbReference>
<evidence type="ECO:0000313" key="1">
    <source>
        <dbReference type="EMBL" id="TWI92752.1"/>
    </source>
</evidence>
<dbReference type="PANTHER" id="PTHR43747:SF1">
    <property type="entry name" value="SLR1998 PROTEIN"/>
    <property type="match status" value="1"/>
</dbReference>
<gene>
    <name evidence="1" type="ORF">JM93_00298</name>
</gene>